<dbReference type="AlphaFoldDB" id="A0A1W2TJ37"/>
<dbReference type="OrthoDB" id="4777753at2759"/>
<dbReference type="GO" id="GO:0008270">
    <property type="term" value="F:zinc ion binding"/>
    <property type="evidence" value="ECO:0007669"/>
    <property type="project" value="InterPro"/>
</dbReference>
<feature type="compositionally biased region" description="Basic and acidic residues" evidence="1">
    <location>
        <begin position="138"/>
        <end position="148"/>
    </location>
</feature>
<evidence type="ECO:0000259" key="2">
    <source>
        <dbReference type="SMART" id="SM00343"/>
    </source>
</evidence>
<dbReference type="EMBL" id="DF977460">
    <property type="protein sequence ID" value="GAP88210.2"/>
    <property type="molecule type" value="Genomic_DNA"/>
</dbReference>
<feature type="region of interest" description="Disordered" evidence="1">
    <location>
        <begin position="50"/>
        <end position="83"/>
    </location>
</feature>
<evidence type="ECO:0000256" key="1">
    <source>
        <dbReference type="SAM" id="MobiDB-lite"/>
    </source>
</evidence>
<dbReference type="STRING" id="77044.A0A1W2TJ37"/>
<dbReference type="Proteomes" id="UP000054516">
    <property type="component" value="Unassembled WGS sequence"/>
</dbReference>
<gene>
    <name evidence="3" type="ORF">SAMD00023353_1500040</name>
</gene>
<feature type="compositionally biased region" description="Basic and acidic residues" evidence="1">
    <location>
        <begin position="1"/>
        <end position="14"/>
    </location>
</feature>
<dbReference type="SMART" id="SM00343">
    <property type="entry name" value="ZnF_C2HC"/>
    <property type="match status" value="4"/>
</dbReference>
<keyword evidence="4" id="KW-1185">Reference proteome</keyword>
<feature type="domain" description="CCHC-type" evidence="2">
    <location>
        <begin position="154"/>
        <end position="170"/>
    </location>
</feature>
<feature type="domain" description="CCHC-type" evidence="2">
    <location>
        <begin position="342"/>
        <end position="358"/>
    </location>
</feature>
<sequence>MATKSDNKGIERDASTAINQGGSLKSEPNHNESKIEITGPWDDVLQCVEPFDGSTQAQIATVSSKTSPAQPGSARPSDKEHLSGPLSTLLKLVSPLQGNTETRLTLFYANLSKRSRKRRRADGQEPVEARNNTPGQNQREETQSRQNEIIDPKKCGSCGRSDHKAAVCVKSGKGGWMEACCKCDSRQHTYERCPRRRQCEDFTYLILNRGDRCPVKSSLRLGRVVLSELSRPGAHFSDDDIVPLPYSAAFSRQRARNVPGEAGSWVYTCASGADGDDRRPREVTRHMKPLGCAVSILGDQHWTKGEEEEEEDDNDAAAAAEDDRRCENCGWAGHSVYECFGPCGFCGGTGHQTMFCAAKDEACLCEKYPRHKLRDCAAVCWFCESEGTAAAAAAHKISECRLGCHYCAKPGHRVARCREAKAAAAATAGEGRACPRCPPGRYHFPFVHRVCPVGRCPSRLDCGAHCPACGFRTSFARALARRGLGRHVCQWRRDFDGGGGGHARDAGLVCVRDPRHATRTAAQLAEFRAETFEALLAATATGNRATYPVECEECRGQGGDKE</sequence>
<feature type="compositionally biased region" description="Polar residues" evidence="1">
    <location>
        <begin position="53"/>
        <end position="70"/>
    </location>
</feature>
<dbReference type="InterPro" id="IPR001878">
    <property type="entry name" value="Znf_CCHC"/>
</dbReference>
<evidence type="ECO:0000313" key="3">
    <source>
        <dbReference type="EMBL" id="GAP88210.2"/>
    </source>
</evidence>
<evidence type="ECO:0000313" key="4">
    <source>
        <dbReference type="Proteomes" id="UP000054516"/>
    </source>
</evidence>
<name>A0A1W2TJ37_ROSNE</name>
<reference evidence="3" key="1">
    <citation type="submission" date="2016-03" db="EMBL/GenBank/DDBJ databases">
        <title>Draft genome sequence of Rosellinia necatrix.</title>
        <authorList>
            <person name="Kanematsu S."/>
        </authorList>
    </citation>
    <scope>NUCLEOTIDE SEQUENCE [LARGE SCALE GENOMIC DNA]</scope>
    <source>
        <strain evidence="3">W97</strain>
    </source>
</reference>
<feature type="domain" description="CCHC-type" evidence="2">
    <location>
        <begin position="403"/>
        <end position="419"/>
    </location>
</feature>
<feature type="region of interest" description="Disordered" evidence="1">
    <location>
        <begin position="1"/>
        <end position="38"/>
    </location>
</feature>
<proteinExistence type="predicted"/>
<organism evidence="3">
    <name type="scientific">Rosellinia necatrix</name>
    <name type="common">White root-rot fungus</name>
    <dbReference type="NCBI Taxonomy" id="77044"/>
    <lineage>
        <taxon>Eukaryota</taxon>
        <taxon>Fungi</taxon>
        <taxon>Dikarya</taxon>
        <taxon>Ascomycota</taxon>
        <taxon>Pezizomycotina</taxon>
        <taxon>Sordariomycetes</taxon>
        <taxon>Xylariomycetidae</taxon>
        <taxon>Xylariales</taxon>
        <taxon>Xylariaceae</taxon>
        <taxon>Rosellinia</taxon>
    </lineage>
</organism>
<feature type="domain" description="CCHC-type" evidence="2">
    <location>
        <begin position="325"/>
        <end position="341"/>
    </location>
</feature>
<dbReference type="GO" id="GO:0003676">
    <property type="term" value="F:nucleic acid binding"/>
    <property type="evidence" value="ECO:0007669"/>
    <property type="project" value="InterPro"/>
</dbReference>
<protein>
    <recommendedName>
        <fullName evidence="2">CCHC-type domain-containing protein</fullName>
    </recommendedName>
</protein>
<accession>A0A1W2TJ37</accession>
<feature type="region of interest" description="Disordered" evidence="1">
    <location>
        <begin position="114"/>
        <end position="148"/>
    </location>
</feature>